<dbReference type="Proteomes" id="UP000193862">
    <property type="component" value="Unassembled WGS sequence"/>
</dbReference>
<keyword evidence="1" id="KW-1133">Transmembrane helix</keyword>
<dbReference type="RefSeq" id="WP_085836312.1">
    <property type="nucleotide sequence ID" value="NZ_FWFS01000005.1"/>
</dbReference>
<dbReference type="EMBL" id="FWFS01000005">
    <property type="protein sequence ID" value="SLN41582.1"/>
    <property type="molecule type" value="Genomic_DNA"/>
</dbReference>
<organism evidence="2 3">
    <name type="scientific">Aquimixticola soesokkakensis</name>
    <dbReference type="NCBI Taxonomy" id="1519096"/>
    <lineage>
        <taxon>Bacteria</taxon>
        <taxon>Pseudomonadati</taxon>
        <taxon>Pseudomonadota</taxon>
        <taxon>Alphaproteobacteria</taxon>
        <taxon>Rhodobacterales</taxon>
        <taxon>Paracoccaceae</taxon>
        <taxon>Aquimixticola</taxon>
    </lineage>
</organism>
<keyword evidence="1" id="KW-0812">Transmembrane</keyword>
<protein>
    <submittedName>
        <fullName evidence="2">Uncharacterized protein</fullName>
    </submittedName>
</protein>
<proteinExistence type="predicted"/>
<sequence>MDQQKQNFQDRLLRTGKTVTGPALSTSTLASERNKRISTLMTATPKGKSSPAQRSFAKALSVLGLGLALGMSVGLGWTQQMPLSDLLSNVKQVAARF</sequence>
<keyword evidence="1" id="KW-0472">Membrane</keyword>
<accession>A0A1Y5SIN7</accession>
<evidence type="ECO:0000313" key="3">
    <source>
        <dbReference type="Proteomes" id="UP000193862"/>
    </source>
</evidence>
<feature type="transmembrane region" description="Helical" evidence="1">
    <location>
        <begin position="56"/>
        <end position="77"/>
    </location>
</feature>
<reference evidence="2 3" key="1">
    <citation type="submission" date="2017-03" db="EMBL/GenBank/DDBJ databases">
        <authorList>
            <person name="Afonso C.L."/>
            <person name="Miller P.J."/>
            <person name="Scott M.A."/>
            <person name="Spackman E."/>
            <person name="Goraichik I."/>
            <person name="Dimitrov K.M."/>
            <person name="Suarez D.L."/>
            <person name="Swayne D.E."/>
        </authorList>
    </citation>
    <scope>NUCLEOTIDE SEQUENCE [LARGE SCALE GENOMIC DNA]</scope>
    <source>
        <strain evidence="2 3">CECT 8620</strain>
    </source>
</reference>
<evidence type="ECO:0000256" key="1">
    <source>
        <dbReference type="SAM" id="Phobius"/>
    </source>
</evidence>
<evidence type="ECO:0000313" key="2">
    <source>
        <dbReference type="EMBL" id="SLN41582.1"/>
    </source>
</evidence>
<dbReference type="AlphaFoldDB" id="A0A1Y5SIN7"/>
<keyword evidence="3" id="KW-1185">Reference proteome</keyword>
<name>A0A1Y5SIN7_9RHOB</name>
<gene>
    <name evidence="2" type="ORF">AQS8620_01608</name>
</gene>